<sequence length="159" mass="16493">METPRIPAIDAELALAEVRSRREQVVGANLVPGWFWPTIGVLMLLFVAAVESARPWLVAAGTVVYVLGLGTLIVAMVRRSRVQVRNNLIGARGGLAIAAFTLVLVAVGIGLGFALETLGVPAPATLACVPVAAGLASGGPALMSYLRRVMLTRPLGGAQ</sequence>
<dbReference type="RefSeq" id="WP_267567803.1">
    <property type="nucleotide sequence ID" value="NZ_JAPNTZ010000014.1"/>
</dbReference>
<feature type="transmembrane region" description="Helical" evidence="1">
    <location>
        <begin position="89"/>
        <end position="114"/>
    </location>
</feature>
<keyword evidence="3" id="KW-1185">Reference proteome</keyword>
<protein>
    <recommendedName>
        <fullName evidence="4">Transmembrane protein</fullName>
    </recommendedName>
</protein>
<accession>A0ABT4BCE9</accession>
<name>A0ABT4BCE9_9ACTN</name>
<feature type="transmembrane region" description="Helical" evidence="1">
    <location>
        <begin position="56"/>
        <end position="77"/>
    </location>
</feature>
<dbReference type="Proteomes" id="UP001151002">
    <property type="component" value="Unassembled WGS sequence"/>
</dbReference>
<keyword evidence="1" id="KW-0812">Transmembrane</keyword>
<feature type="transmembrane region" description="Helical" evidence="1">
    <location>
        <begin position="29"/>
        <end position="50"/>
    </location>
</feature>
<evidence type="ECO:0000313" key="2">
    <source>
        <dbReference type="EMBL" id="MCY1143278.1"/>
    </source>
</evidence>
<evidence type="ECO:0000256" key="1">
    <source>
        <dbReference type="SAM" id="Phobius"/>
    </source>
</evidence>
<keyword evidence="1" id="KW-0472">Membrane</keyword>
<keyword evidence="1" id="KW-1133">Transmembrane helix</keyword>
<dbReference type="EMBL" id="JAPNTZ010000014">
    <property type="protein sequence ID" value="MCY1143278.1"/>
    <property type="molecule type" value="Genomic_DNA"/>
</dbReference>
<feature type="transmembrane region" description="Helical" evidence="1">
    <location>
        <begin position="120"/>
        <end position="143"/>
    </location>
</feature>
<proteinExistence type="predicted"/>
<evidence type="ECO:0008006" key="4">
    <source>
        <dbReference type="Google" id="ProtNLM"/>
    </source>
</evidence>
<reference evidence="2" key="1">
    <citation type="submission" date="2022-11" db="EMBL/GenBank/DDBJ databases">
        <authorList>
            <person name="Somphong A."/>
            <person name="Phongsopitanun W."/>
        </authorList>
    </citation>
    <scope>NUCLEOTIDE SEQUENCE</scope>
    <source>
        <strain evidence="2">Pm04-4</strain>
    </source>
</reference>
<comment type="caution">
    <text evidence="2">The sequence shown here is derived from an EMBL/GenBank/DDBJ whole genome shotgun (WGS) entry which is preliminary data.</text>
</comment>
<organism evidence="2 3">
    <name type="scientific">Paractinoplanes pyxinae</name>
    <dbReference type="NCBI Taxonomy" id="2997416"/>
    <lineage>
        <taxon>Bacteria</taxon>
        <taxon>Bacillati</taxon>
        <taxon>Actinomycetota</taxon>
        <taxon>Actinomycetes</taxon>
        <taxon>Micromonosporales</taxon>
        <taxon>Micromonosporaceae</taxon>
        <taxon>Paractinoplanes</taxon>
    </lineage>
</organism>
<gene>
    <name evidence="2" type="ORF">OWR29_35230</name>
</gene>
<evidence type="ECO:0000313" key="3">
    <source>
        <dbReference type="Proteomes" id="UP001151002"/>
    </source>
</evidence>